<evidence type="ECO:0000256" key="3">
    <source>
        <dbReference type="RuleBase" id="RU362076"/>
    </source>
</evidence>
<dbReference type="RefSeq" id="WP_151624298.1">
    <property type="nucleotide sequence ID" value="NZ_CP043028.1"/>
</dbReference>
<dbReference type="EMBL" id="CP043028">
    <property type="protein sequence ID" value="QFJ55482.1"/>
    <property type="molecule type" value="Genomic_DNA"/>
</dbReference>
<gene>
    <name evidence="5" type="ORF">FXF36_11685</name>
</gene>
<accession>A0A5P6VSW0</accession>
<name>A0A5P6VSW0_PSEXY</name>
<keyword evidence="2 3" id="KW-1005">Bacterial flagellum biogenesis</keyword>
<dbReference type="Proteomes" id="UP000327030">
    <property type="component" value="Chromosome 1"/>
</dbReference>
<dbReference type="InterPro" id="IPR005648">
    <property type="entry name" value="FlgD"/>
</dbReference>
<dbReference type="GO" id="GO:0044781">
    <property type="term" value="P:bacterial-type flagellum organization"/>
    <property type="evidence" value="ECO:0007669"/>
    <property type="project" value="UniProtKB-UniRule"/>
</dbReference>
<evidence type="ECO:0000313" key="5">
    <source>
        <dbReference type="EMBL" id="QFJ55482.1"/>
    </source>
</evidence>
<sequence length="257" mass="28667">MAGLLTGAVTNGQYTKTQASQDLTKSNETTSTSKTAAKRDTGYNQDMFLQLLVAEMQYQDPLEPSDNSQYVAQLASFTQIEAIQSVQNDMHTMEANSLVGKTVVINSDHEEIEGKVDYVQSDDDGELYVSVNGNMYKTDEIISVVDPTYYNAVSVVRYFDSLLKDMPSVELVTLGDEKIITDIANTYNNMDAYTRSFINDDTVKAIEAVIKKFEELKKAKEEADNEVKNVTPVEENKESKEQAEETNSLEEAEAQEV</sequence>
<evidence type="ECO:0000313" key="6">
    <source>
        <dbReference type="Proteomes" id="UP000327030"/>
    </source>
</evidence>
<organism evidence="5 6">
    <name type="scientific">Pseudobutyrivibrio xylanivorans</name>
    <dbReference type="NCBI Taxonomy" id="185007"/>
    <lineage>
        <taxon>Bacteria</taxon>
        <taxon>Bacillati</taxon>
        <taxon>Bacillota</taxon>
        <taxon>Clostridia</taxon>
        <taxon>Lachnospirales</taxon>
        <taxon>Lachnospiraceae</taxon>
        <taxon>Pseudobutyrivibrio</taxon>
    </lineage>
</organism>
<comment type="function">
    <text evidence="3">Required for flagellar hook formation. May act as a scaffolding protein.</text>
</comment>
<proteinExistence type="inferred from homology"/>
<dbReference type="OrthoDB" id="280334at2"/>
<feature type="compositionally biased region" description="Acidic residues" evidence="4">
    <location>
        <begin position="247"/>
        <end position="257"/>
    </location>
</feature>
<feature type="region of interest" description="Disordered" evidence="4">
    <location>
        <begin position="18"/>
        <end position="39"/>
    </location>
</feature>
<feature type="region of interest" description="Disordered" evidence="4">
    <location>
        <begin position="219"/>
        <end position="257"/>
    </location>
</feature>
<evidence type="ECO:0000256" key="1">
    <source>
        <dbReference type="ARBA" id="ARBA00010577"/>
    </source>
</evidence>
<feature type="compositionally biased region" description="Low complexity" evidence="4">
    <location>
        <begin position="24"/>
        <end position="35"/>
    </location>
</feature>
<protein>
    <recommendedName>
        <fullName evidence="3">Basal-body rod modification protein FlgD</fullName>
    </recommendedName>
</protein>
<reference evidence="6" key="1">
    <citation type="submission" date="2019-08" db="EMBL/GenBank/DDBJ databases">
        <title>Complete Genome Sequence of the Polysaccharide-Degrading Rumen Bacterium Pseudobutyrivibrio xylanivorans MA3014.</title>
        <authorList>
            <person name="Palevich N."/>
            <person name="Maclean P.H."/>
            <person name="Kelly W.J."/>
            <person name="Leahy S.C."/>
            <person name="Rakonjac J."/>
            <person name="Attwood G.T."/>
        </authorList>
    </citation>
    <scope>NUCLEOTIDE SEQUENCE [LARGE SCALE GENOMIC DNA]</scope>
    <source>
        <strain evidence="6">MA3014</strain>
    </source>
</reference>
<evidence type="ECO:0000256" key="2">
    <source>
        <dbReference type="ARBA" id="ARBA00022795"/>
    </source>
</evidence>
<evidence type="ECO:0000256" key="4">
    <source>
        <dbReference type="SAM" id="MobiDB-lite"/>
    </source>
</evidence>
<dbReference type="Pfam" id="PF03963">
    <property type="entry name" value="FlgD"/>
    <property type="match status" value="1"/>
</dbReference>
<dbReference type="AlphaFoldDB" id="A0A5P6VSW0"/>
<dbReference type="KEGG" id="pxv:FXF36_11685"/>
<feature type="compositionally biased region" description="Basic and acidic residues" evidence="4">
    <location>
        <begin position="234"/>
        <end position="243"/>
    </location>
</feature>
<comment type="similarity">
    <text evidence="1 3">Belongs to the FlgD family.</text>
</comment>